<evidence type="ECO:0000313" key="5">
    <source>
        <dbReference type="EMBL" id="OGE26451.1"/>
    </source>
</evidence>
<dbReference type="HAMAP" id="MF_01366">
    <property type="entry name" value="Ribosomal_uL13"/>
    <property type="match status" value="1"/>
</dbReference>
<dbReference type="Pfam" id="PF00572">
    <property type="entry name" value="Ribosomal_L13"/>
    <property type="match status" value="1"/>
</dbReference>
<evidence type="ECO:0000256" key="1">
    <source>
        <dbReference type="ARBA" id="ARBA00006227"/>
    </source>
</evidence>
<dbReference type="GO" id="GO:0022625">
    <property type="term" value="C:cytosolic large ribosomal subunit"/>
    <property type="evidence" value="ECO:0007669"/>
    <property type="project" value="TreeGrafter"/>
</dbReference>
<dbReference type="SUPFAM" id="SSF52161">
    <property type="entry name" value="Ribosomal protein L13"/>
    <property type="match status" value="1"/>
</dbReference>
<accession>A0A1F5JCS6</accession>
<proteinExistence type="inferred from homology"/>
<dbReference type="GO" id="GO:0006412">
    <property type="term" value="P:translation"/>
    <property type="evidence" value="ECO:0007669"/>
    <property type="project" value="UniProtKB-UniRule"/>
</dbReference>
<dbReference type="PIRSF" id="PIRSF002181">
    <property type="entry name" value="Ribosomal_L13"/>
    <property type="match status" value="1"/>
</dbReference>
<evidence type="ECO:0000256" key="4">
    <source>
        <dbReference type="HAMAP-Rule" id="MF_01366"/>
    </source>
</evidence>
<dbReference type="EMBL" id="MFCX01000010">
    <property type="protein sequence ID" value="OGE26451.1"/>
    <property type="molecule type" value="Genomic_DNA"/>
</dbReference>
<dbReference type="AlphaFoldDB" id="A0A1F5JCS6"/>
<comment type="caution">
    <text evidence="5">The sequence shown here is derived from an EMBL/GenBank/DDBJ whole genome shotgun (WGS) entry which is preliminary data.</text>
</comment>
<dbReference type="Proteomes" id="UP000177042">
    <property type="component" value="Unassembled WGS sequence"/>
</dbReference>
<dbReference type="GO" id="GO:0017148">
    <property type="term" value="P:negative regulation of translation"/>
    <property type="evidence" value="ECO:0007669"/>
    <property type="project" value="TreeGrafter"/>
</dbReference>
<protein>
    <recommendedName>
        <fullName evidence="4">Large ribosomal subunit protein uL13</fullName>
    </recommendedName>
</protein>
<dbReference type="GO" id="GO:0003729">
    <property type="term" value="F:mRNA binding"/>
    <property type="evidence" value="ECO:0007669"/>
    <property type="project" value="TreeGrafter"/>
</dbReference>
<dbReference type="GO" id="GO:0003735">
    <property type="term" value="F:structural constituent of ribosome"/>
    <property type="evidence" value="ECO:0007669"/>
    <property type="project" value="InterPro"/>
</dbReference>
<organism evidence="5 6">
    <name type="scientific">Candidatus Daviesbacteria bacterium RIFCSPHIGHO2_02_FULL_39_12</name>
    <dbReference type="NCBI Taxonomy" id="1797770"/>
    <lineage>
        <taxon>Bacteria</taxon>
        <taxon>Candidatus Daviesiibacteriota</taxon>
    </lineage>
</organism>
<dbReference type="PANTHER" id="PTHR11545">
    <property type="entry name" value="RIBOSOMAL PROTEIN L13"/>
    <property type="match status" value="1"/>
</dbReference>
<comment type="similarity">
    <text evidence="1 4">Belongs to the universal ribosomal protein uL13 family.</text>
</comment>
<gene>
    <name evidence="4" type="primary">rplM</name>
    <name evidence="5" type="ORF">A3C26_03445</name>
</gene>
<evidence type="ECO:0000256" key="3">
    <source>
        <dbReference type="ARBA" id="ARBA00023274"/>
    </source>
</evidence>
<dbReference type="NCBIfam" id="TIGR01066">
    <property type="entry name" value="rplM_bact"/>
    <property type="match status" value="1"/>
</dbReference>
<dbReference type="InterPro" id="IPR005823">
    <property type="entry name" value="Ribosomal_uL13_bac-type"/>
</dbReference>
<comment type="function">
    <text evidence="4">This protein is one of the early assembly proteins of the 50S ribosomal subunit, although it is not seen to bind rRNA by itself. It is important during the early stages of 50S assembly.</text>
</comment>
<comment type="subunit">
    <text evidence="4">Part of the 50S ribosomal subunit.</text>
</comment>
<sequence length="139" mass="15597">MSTNKLSAKNIKRAWHLIDAKDKVLGRLATEVATILMGKKKPEYVPYLDTGDFVVVSNAAKVKLTGKKMKTKEYKRHSGYPGGLKVETFDKIIQRKPGFVIEHAVAGMLPRTKLGREMIKKLKVFAGEDHSFQKQIKVG</sequence>
<evidence type="ECO:0000256" key="2">
    <source>
        <dbReference type="ARBA" id="ARBA00022980"/>
    </source>
</evidence>
<keyword evidence="2 4" id="KW-0689">Ribosomal protein</keyword>
<dbReference type="PANTHER" id="PTHR11545:SF2">
    <property type="entry name" value="LARGE RIBOSOMAL SUBUNIT PROTEIN UL13M"/>
    <property type="match status" value="1"/>
</dbReference>
<dbReference type="InterPro" id="IPR036899">
    <property type="entry name" value="Ribosomal_uL13_sf"/>
</dbReference>
<evidence type="ECO:0000313" key="6">
    <source>
        <dbReference type="Proteomes" id="UP000177042"/>
    </source>
</evidence>
<dbReference type="CDD" id="cd00392">
    <property type="entry name" value="Ribosomal_L13"/>
    <property type="match status" value="1"/>
</dbReference>
<keyword evidence="3 4" id="KW-0687">Ribonucleoprotein</keyword>
<name>A0A1F5JCS6_9BACT</name>
<dbReference type="Gene3D" id="3.90.1180.10">
    <property type="entry name" value="Ribosomal protein L13"/>
    <property type="match status" value="1"/>
</dbReference>
<dbReference type="InterPro" id="IPR005822">
    <property type="entry name" value="Ribosomal_uL13"/>
</dbReference>
<reference evidence="5 6" key="1">
    <citation type="journal article" date="2016" name="Nat. Commun.">
        <title>Thousands of microbial genomes shed light on interconnected biogeochemical processes in an aquifer system.</title>
        <authorList>
            <person name="Anantharaman K."/>
            <person name="Brown C.T."/>
            <person name="Hug L.A."/>
            <person name="Sharon I."/>
            <person name="Castelle C.J."/>
            <person name="Probst A.J."/>
            <person name="Thomas B.C."/>
            <person name="Singh A."/>
            <person name="Wilkins M.J."/>
            <person name="Karaoz U."/>
            <person name="Brodie E.L."/>
            <person name="Williams K.H."/>
            <person name="Hubbard S.S."/>
            <person name="Banfield J.F."/>
        </authorList>
    </citation>
    <scope>NUCLEOTIDE SEQUENCE [LARGE SCALE GENOMIC DNA]</scope>
</reference>